<protein>
    <submittedName>
        <fullName evidence="1">Uncharacterized protein</fullName>
    </submittedName>
</protein>
<dbReference type="Proteomes" id="UP001620514">
    <property type="component" value="Unassembled WGS sequence"/>
</dbReference>
<dbReference type="EMBL" id="JBIYDN010000011">
    <property type="protein sequence ID" value="MFK4443840.1"/>
    <property type="molecule type" value="Genomic_DNA"/>
</dbReference>
<gene>
    <name evidence="1" type="ORF">ABH943_003862</name>
</gene>
<proteinExistence type="predicted"/>
<evidence type="ECO:0000313" key="2">
    <source>
        <dbReference type="Proteomes" id="UP001620514"/>
    </source>
</evidence>
<evidence type="ECO:0000313" key="1">
    <source>
        <dbReference type="EMBL" id="MFK4443840.1"/>
    </source>
</evidence>
<sequence>MDAVLQSSKTRESATATVPADVDLVEYYYERGFSDGLPVVPPTQEKVDEIVARLGGDASFVEARIAPRWGDLTREVLAINMVMAGCKPEYTPVVLAAVKALTDQAFNLNGVQATTHVASPLLIVNGPIAREIGMNGGVNAFGSGNRANATIGRALRLIMLNVGGGWPGDLDKSTLGHPGKYTYCVTENEAQSPLAPYHVEHGYKPEDSTVFVMAAEAPHSVTNHISNDPEGILDTMCSAMSTIASNSAVLGGHIAVVLGLEHAQTIGKHGWSRADVRNYLFQNHGNRFIDLAYGHRYGKVYNRNLPKYYKREDNTRIPIIHSPENIHLFVMGGEAGRFSALIPGWGHMSTPVLRAVEGSGAGDNGAECVGGTCAL</sequence>
<reference evidence="1 2" key="2">
    <citation type="submission" date="2024-11" db="EMBL/GenBank/DDBJ databases">
        <title>Using genomics to understand microbial adaptation to soil warming.</title>
        <authorList>
            <person name="Deangelis K.M. PhD."/>
        </authorList>
    </citation>
    <scope>NUCLEOTIDE SEQUENCE [LARGE SCALE GENOMIC DNA]</scope>
    <source>
        <strain evidence="1 2">GAS97</strain>
    </source>
</reference>
<reference evidence="1 2" key="1">
    <citation type="submission" date="2024-10" db="EMBL/GenBank/DDBJ databases">
        <authorList>
            <person name="Deangelis K."/>
            <person name="Huntemann M."/>
            <person name="Clum A."/>
            <person name="Wang J."/>
            <person name="Palaniappan K."/>
            <person name="Ritter S."/>
            <person name="Chen I.-M."/>
            <person name="Stamatis D."/>
            <person name="Reddy T."/>
            <person name="O'Malley R."/>
            <person name="Daum C."/>
            <person name="Ng V."/>
            <person name="Ivanova N."/>
            <person name="Kyrpides N."/>
            <person name="Woyke T."/>
        </authorList>
    </citation>
    <scope>NUCLEOTIDE SEQUENCE [LARGE SCALE GENOMIC DNA]</scope>
    <source>
        <strain evidence="1 2">GAS97</strain>
    </source>
</reference>
<accession>A0ABW8MJK0</accession>
<dbReference type="RefSeq" id="WP_404608690.1">
    <property type="nucleotide sequence ID" value="NZ_JBIYDN010000011.1"/>
</dbReference>
<organism evidence="1 2">
    <name type="scientific">Caballeronia udeis</name>
    <dbReference type="NCBI Taxonomy" id="1232866"/>
    <lineage>
        <taxon>Bacteria</taxon>
        <taxon>Pseudomonadati</taxon>
        <taxon>Pseudomonadota</taxon>
        <taxon>Betaproteobacteria</taxon>
        <taxon>Burkholderiales</taxon>
        <taxon>Burkholderiaceae</taxon>
        <taxon>Caballeronia</taxon>
    </lineage>
</organism>
<keyword evidence="2" id="KW-1185">Reference proteome</keyword>
<comment type="caution">
    <text evidence="1">The sequence shown here is derived from an EMBL/GenBank/DDBJ whole genome shotgun (WGS) entry which is preliminary data.</text>
</comment>
<name>A0ABW8MJK0_9BURK</name>